<keyword evidence="3" id="KW-1185">Reference proteome</keyword>
<gene>
    <name evidence="2" type="ORF">GPUH_LOCUS22499</name>
</gene>
<sequence length="159" mass="17983">MIVNRGTRRIKEYRILLGNTTVIDLLKSILLTLEQPRLVTHGTIFFYIALGVVRYLGSSVVFIVQQMALVMSFLSMFAVSGNMSETSGFQVCALVSECNVDELKEELFRETGRNFTNNVASGSDLRQKPLGYVVAALVSLPMFPIYIIVIYLRRKVKFY</sequence>
<evidence type="ECO:0000313" key="4">
    <source>
        <dbReference type="WBParaSite" id="GPUH_0002252601-mRNA-1"/>
    </source>
</evidence>
<reference evidence="2 3" key="2">
    <citation type="submission" date="2018-11" db="EMBL/GenBank/DDBJ databases">
        <authorList>
            <consortium name="Pathogen Informatics"/>
        </authorList>
    </citation>
    <scope>NUCLEOTIDE SEQUENCE [LARGE SCALE GENOMIC DNA]</scope>
</reference>
<dbReference type="Proteomes" id="UP000271098">
    <property type="component" value="Unassembled WGS sequence"/>
</dbReference>
<reference evidence="4" key="1">
    <citation type="submission" date="2016-06" db="UniProtKB">
        <authorList>
            <consortium name="WormBaseParasite"/>
        </authorList>
    </citation>
    <scope>IDENTIFICATION</scope>
</reference>
<dbReference type="InterPro" id="IPR019421">
    <property type="entry name" value="7TM_GPCR_serpentine_rcpt_Srd"/>
</dbReference>
<accession>A0A183ENF8</accession>
<protein>
    <submittedName>
        <fullName evidence="4">ABC2_membrane domain-containing protein</fullName>
    </submittedName>
</protein>
<dbReference type="OrthoDB" id="5876986at2759"/>
<evidence type="ECO:0000256" key="1">
    <source>
        <dbReference type="SAM" id="Phobius"/>
    </source>
</evidence>
<feature type="transmembrane region" description="Helical" evidence="1">
    <location>
        <begin position="130"/>
        <end position="152"/>
    </location>
</feature>
<feature type="transmembrane region" description="Helical" evidence="1">
    <location>
        <begin position="38"/>
        <end position="56"/>
    </location>
</feature>
<evidence type="ECO:0000313" key="2">
    <source>
        <dbReference type="EMBL" id="VDN40125.1"/>
    </source>
</evidence>
<keyword evidence="1" id="KW-0812">Transmembrane</keyword>
<dbReference type="AlphaFoldDB" id="A0A183ENF8"/>
<keyword evidence="1" id="KW-1133">Transmembrane helix</keyword>
<dbReference type="WBParaSite" id="GPUH_0002252601-mRNA-1">
    <property type="protein sequence ID" value="GPUH_0002252601-mRNA-1"/>
    <property type="gene ID" value="GPUH_0002252601"/>
</dbReference>
<organism evidence="4">
    <name type="scientific">Gongylonema pulchrum</name>
    <dbReference type="NCBI Taxonomy" id="637853"/>
    <lineage>
        <taxon>Eukaryota</taxon>
        <taxon>Metazoa</taxon>
        <taxon>Ecdysozoa</taxon>
        <taxon>Nematoda</taxon>
        <taxon>Chromadorea</taxon>
        <taxon>Rhabditida</taxon>
        <taxon>Spirurina</taxon>
        <taxon>Spiruromorpha</taxon>
        <taxon>Spiruroidea</taxon>
        <taxon>Gongylonematidae</taxon>
        <taxon>Gongylonema</taxon>
    </lineage>
</organism>
<keyword evidence="1" id="KW-0472">Membrane</keyword>
<proteinExistence type="predicted"/>
<dbReference type="EMBL" id="UYRT01095229">
    <property type="protein sequence ID" value="VDN40125.1"/>
    <property type="molecule type" value="Genomic_DNA"/>
</dbReference>
<dbReference type="Pfam" id="PF10317">
    <property type="entry name" value="7TM_GPCR_Srd"/>
    <property type="match status" value="1"/>
</dbReference>
<name>A0A183ENF8_9BILA</name>
<evidence type="ECO:0000313" key="3">
    <source>
        <dbReference type="Proteomes" id="UP000271098"/>
    </source>
</evidence>